<keyword evidence="3" id="KW-1185">Reference proteome</keyword>
<dbReference type="CDD" id="cd07187">
    <property type="entry name" value="YvcK_like"/>
    <property type="match status" value="1"/>
</dbReference>
<dbReference type="Proteomes" id="UP000558284">
    <property type="component" value="Unassembled WGS sequence"/>
</dbReference>
<dbReference type="EMBL" id="JACDTY010000026">
    <property type="protein sequence ID" value="MBA1144705.1"/>
    <property type="molecule type" value="Genomic_DNA"/>
</dbReference>
<comment type="caution">
    <text evidence="2">The sequence shown here is derived from an EMBL/GenBank/DDBJ whole genome shotgun (WGS) entry which is preliminary data.</text>
</comment>
<dbReference type="AlphaFoldDB" id="A0A838BDZ6"/>
<evidence type="ECO:0000256" key="1">
    <source>
        <dbReference type="ARBA" id="ARBA00022490"/>
    </source>
</evidence>
<dbReference type="InterPro" id="IPR038136">
    <property type="entry name" value="CofD-like_dom_sf"/>
</dbReference>
<dbReference type="Gene3D" id="3.40.50.10680">
    <property type="entry name" value="CofD-like domains"/>
    <property type="match status" value="1"/>
</dbReference>
<dbReference type="SUPFAM" id="SSF142338">
    <property type="entry name" value="CofD-like"/>
    <property type="match status" value="1"/>
</dbReference>
<gene>
    <name evidence="2" type="ORF">H0241_31360</name>
</gene>
<dbReference type="InterPro" id="IPR002882">
    <property type="entry name" value="CofD"/>
</dbReference>
<name>A0A838BDZ6_9HYPH</name>
<dbReference type="Pfam" id="PF01933">
    <property type="entry name" value="CofD"/>
    <property type="match status" value="1"/>
</dbReference>
<evidence type="ECO:0000313" key="3">
    <source>
        <dbReference type="Proteomes" id="UP000558284"/>
    </source>
</evidence>
<protein>
    <submittedName>
        <fullName evidence="2">YvcK family protein</fullName>
    </submittedName>
</protein>
<sequence length="373" mass="40211">MLGGGSGCRNINLALSRTPARLTRIVPAWDSGGSSRAIRETLGILPVGDIRQALMTMAHGEKCAGNVVRMCNARLSEAADKRQLRTEFDFLADCRHSLLKTEPAPLSNAITRYLDVFRSRLPEDFDLGNGSVGNFILAGAYLAHDKDINAAISIFKGMCGIEGNVWPIAVASDVHLSARLSDGRVLDRQHLITTLTPSEPPAWIEDIWLTRASDSTVSANVEGNGPAIEAIHTADIILYGPGSLFSSLLPHLLVNGVVEAISANSRAKKIFVGNITDCAETRGMTLEAQLSTVLRLARTRSSGIVLTHVLSNRNFFPFPKRVGKFSYLQSGSLEEMCGAQGISVVSGDFEDLWRRGTHDGEAVARDLSKLAAC</sequence>
<dbReference type="PANTHER" id="PTHR30135:SF3">
    <property type="entry name" value="GLUCONEOGENESIS FACTOR-RELATED"/>
    <property type="match status" value="1"/>
</dbReference>
<dbReference type="GO" id="GO:0043743">
    <property type="term" value="F:LPPG:FO 2-phospho-L-lactate transferase activity"/>
    <property type="evidence" value="ECO:0007669"/>
    <property type="project" value="InterPro"/>
</dbReference>
<dbReference type="InterPro" id="IPR010119">
    <property type="entry name" value="Gluconeogen_factor"/>
</dbReference>
<accession>A0A838BDZ6</accession>
<organism evidence="2 3">
    <name type="scientific">Mesorhizobium neociceri</name>
    <dbReference type="NCBI Taxonomy" id="1307853"/>
    <lineage>
        <taxon>Bacteria</taxon>
        <taxon>Pseudomonadati</taxon>
        <taxon>Pseudomonadota</taxon>
        <taxon>Alphaproteobacteria</taxon>
        <taxon>Hyphomicrobiales</taxon>
        <taxon>Phyllobacteriaceae</taxon>
        <taxon>Mesorhizobium</taxon>
    </lineage>
</organism>
<reference evidence="2 3" key="1">
    <citation type="submission" date="2020-07" db="EMBL/GenBank/DDBJ databases">
        <title>Definition of the novel symbiovar canariense within Mesorhizobium novociceri, a new species of genus Mesorhizobium nodulating Cicer canariense in the Caldera de Taburiente National Park (La Palma, Canary Islands).</title>
        <authorList>
            <person name="Leon-Barrios M."/>
            <person name="Perez-Yepez J."/>
            <person name="Flores-Felix J.D."/>
            <person name="Ramirez-Baena M.H."/>
            <person name="Pulido-Suarez L."/>
            <person name="Igual J.M."/>
            <person name="Velazquez E."/>
            <person name="Peix A."/>
        </authorList>
    </citation>
    <scope>NUCLEOTIDE SEQUENCE [LARGE SCALE GENOMIC DNA]</scope>
    <source>
        <strain evidence="2 3">CCANP35</strain>
    </source>
</reference>
<keyword evidence="1" id="KW-0963">Cytoplasm</keyword>
<dbReference type="PANTHER" id="PTHR30135">
    <property type="entry name" value="UNCHARACTERIZED PROTEIN YVCK-RELATED"/>
    <property type="match status" value="1"/>
</dbReference>
<proteinExistence type="predicted"/>
<evidence type="ECO:0000313" key="2">
    <source>
        <dbReference type="EMBL" id="MBA1144705.1"/>
    </source>
</evidence>